<feature type="domain" description="Exonuclease" evidence="2">
    <location>
        <begin position="2"/>
        <end position="164"/>
    </location>
</feature>
<feature type="compositionally biased region" description="Low complexity" evidence="1">
    <location>
        <begin position="124"/>
        <end position="135"/>
    </location>
</feature>
<organism evidence="3 4">
    <name type="scientific">Paraburkholderia tagetis</name>
    <dbReference type="NCBI Taxonomy" id="2913261"/>
    <lineage>
        <taxon>Bacteria</taxon>
        <taxon>Pseudomonadati</taxon>
        <taxon>Pseudomonadota</taxon>
        <taxon>Betaproteobacteria</taxon>
        <taxon>Burkholderiales</taxon>
        <taxon>Burkholderiaceae</taxon>
        <taxon>Paraburkholderia</taxon>
    </lineage>
</organism>
<dbReference type="Proteomes" id="UP001139308">
    <property type="component" value="Unassembled WGS sequence"/>
</dbReference>
<name>A0A9X1RW89_9BURK</name>
<reference evidence="3" key="1">
    <citation type="submission" date="2022-01" db="EMBL/GenBank/DDBJ databases">
        <title>Genome sequence and assembly of Parabukholderia sp. RG36.</title>
        <authorList>
            <person name="Chhetri G."/>
        </authorList>
    </citation>
    <scope>NUCLEOTIDE SEQUENCE</scope>
    <source>
        <strain evidence="3">RG36</strain>
    </source>
</reference>
<feature type="region of interest" description="Disordered" evidence="1">
    <location>
        <begin position="123"/>
        <end position="144"/>
    </location>
</feature>
<dbReference type="GO" id="GO:0003676">
    <property type="term" value="F:nucleic acid binding"/>
    <property type="evidence" value="ECO:0007669"/>
    <property type="project" value="InterPro"/>
</dbReference>
<dbReference type="EMBL" id="JAKLJA010000031">
    <property type="protein sequence ID" value="MCG5077087.1"/>
    <property type="molecule type" value="Genomic_DNA"/>
</dbReference>
<dbReference type="GO" id="GO:0005829">
    <property type="term" value="C:cytosol"/>
    <property type="evidence" value="ECO:0007669"/>
    <property type="project" value="TreeGrafter"/>
</dbReference>
<comment type="caution">
    <text evidence="3">The sequence shown here is derived from an EMBL/GenBank/DDBJ whole genome shotgun (WGS) entry which is preliminary data.</text>
</comment>
<dbReference type="AlphaFoldDB" id="A0A9X1RW89"/>
<dbReference type="GO" id="GO:0045004">
    <property type="term" value="P:DNA replication proofreading"/>
    <property type="evidence" value="ECO:0007669"/>
    <property type="project" value="TreeGrafter"/>
</dbReference>
<dbReference type="PANTHER" id="PTHR30231:SF41">
    <property type="entry name" value="DNA POLYMERASE III SUBUNIT EPSILON"/>
    <property type="match status" value="1"/>
</dbReference>
<dbReference type="InterPro" id="IPR036397">
    <property type="entry name" value="RNaseH_sf"/>
</dbReference>
<dbReference type="Gene3D" id="3.30.420.10">
    <property type="entry name" value="Ribonuclease H-like superfamily/Ribonuclease H"/>
    <property type="match status" value="1"/>
</dbReference>
<sequence>MRLVSGFDIETTGLSKKDGHRMIEAAILHYDFDTRKLVDKWVQRIDPERSIDAKSQAVHGIAYDDLVGCAKFDAVAPRLVQELNWSDLTVIHNGGFDAPFTNAELKRLGLHVRPDSCIASPVHSSASGRLGAGSAPRDRHHSRSDASPEICWCAWQAYLMQFFCAVVNLFFCALNVQTDNCVGA</sequence>
<evidence type="ECO:0000313" key="4">
    <source>
        <dbReference type="Proteomes" id="UP001139308"/>
    </source>
</evidence>
<evidence type="ECO:0000259" key="2">
    <source>
        <dbReference type="SMART" id="SM00479"/>
    </source>
</evidence>
<dbReference type="RefSeq" id="WP_238466995.1">
    <property type="nucleotide sequence ID" value="NZ_JAKLJA010000031.1"/>
</dbReference>
<dbReference type="Pfam" id="PF00929">
    <property type="entry name" value="RNase_T"/>
    <property type="match status" value="1"/>
</dbReference>
<protein>
    <recommendedName>
        <fullName evidence="2">Exonuclease domain-containing protein</fullName>
    </recommendedName>
</protein>
<dbReference type="PANTHER" id="PTHR30231">
    <property type="entry name" value="DNA POLYMERASE III SUBUNIT EPSILON"/>
    <property type="match status" value="1"/>
</dbReference>
<accession>A0A9X1RW89</accession>
<evidence type="ECO:0000256" key="1">
    <source>
        <dbReference type="SAM" id="MobiDB-lite"/>
    </source>
</evidence>
<dbReference type="InterPro" id="IPR013520">
    <property type="entry name" value="Ribonucl_H"/>
</dbReference>
<evidence type="ECO:0000313" key="3">
    <source>
        <dbReference type="EMBL" id="MCG5077087.1"/>
    </source>
</evidence>
<gene>
    <name evidence="3" type="ORF">L5014_27720</name>
</gene>
<dbReference type="SMART" id="SM00479">
    <property type="entry name" value="EXOIII"/>
    <property type="match status" value="1"/>
</dbReference>
<dbReference type="SUPFAM" id="SSF53098">
    <property type="entry name" value="Ribonuclease H-like"/>
    <property type="match status" value="1"/>
</dbReference>
<dbReference type="InterPro" id="IPR012337">
    <property type="entry name" value="RNaseH-like_sf"/>
</dbReference>
<proteinExistence type="predicted"/>
<dbReference type="GO" id="GO:0008408">
    <property type="term" value="F:3'-5' exonuclease activity"/>
    <property type="evidence" value="ECO:0007669"/>
    <property type="project" value="TreeGrafter"/>
</dbReference>
<keyword evidence="4" id="KW-1185">Reference proteome</keyword>